<dbReference type="OrthoDB" id="1740536at2759"/>
<reference evidence="2" key="1">
    <citation type="submission" date="2022-04" db="EMBL/GenBank/DDBJ databases">
        <title>Carnegiea gigantea Genome sequencing and assembly v2.</title>
        <authorList>
            <person name="Copetti D."/>
            <person name="Sanderson M.J."/>
            <person name="Burquez A."/>
            <person name="Wojciechowski M.F."/>
        </authorList>
    </citation>
    <scope>NUCLEOTIDE SEQUENCE</scope>
    <source>
        <strain evidence="2">SGP5-SGP5p</strain>
        <tissue evidence="2">Aerial part</tissue>
    </source>
</reference>
<name>A0A9Q1GHU3_9CARY</name>
<gene>
    <name evidence="2" type="ORF">Cgig2_021281</name>
</gene>
<evidence type="ECO:0000313" key="3">
    <source>
        <dbReference type="Proteomes" id="UP001153076"/>
    </source>
</evidence>
<dbReference type="EMBL" id="JAKOGI010003087">
    <property type="protein sequence ID" value="KAJ8420865.1"/>
    <property type="molecule type" value="Genomic_DNA"/>
</dbReference>
<dbReference type="AlphaFoldDB" id="A0A9Q1GHU3"/>
<keyword evidence="3" id="KW-1185">Reference proteome</keyword>
<organism evidence="2 3">
    <name type="scientific">Carnegiea gigantea</name>
    <dbReference type="NCBI Taxonomy" id="171969"/>
    <lineage>
        <taxon>Eukaryota</taxon>
        <taxon>Viridiplantae</taxon>
        <taxon>Streptophyta</taxon>
        <taxon>Embryophyta</taxon>
        <taxon>Tracheophyta</taxon>
        <taxon>Spermatophyta</taxon>
        <taxon>Magnoliopsida</taxon>
        <taxon>eudicotyledons</taxon>
        <taxon>Gunneridae</taxon>
        <taxon>Pentapetalae</taxon>
        <taxon>Caryophyllales</taxon>
        <taxon>Cactineae</taxon>
        <taxon>Cactaceae</taxon>
        <taxon>Cactoideae</taxon>
        <taxon>Echinocereeae</taxon>
        <taxon>Carnegiea</taxon>
    </lineage>
</organism>
<sequence length="210" mass="23337">MVDTRSKVSKQQDKGKHAAIEDLPGGHGASPAQSTGANLVDCPRLAVHHNGTVGRVAKASSGGSDLWDHRSHPFYHDSLRIQGSGAEWYEEQEESSRPRYSEAGGFEGRILLLIKPVGRTLMGTRVPRSTHPPSNGHDILMEIKDSPMLTCPKPIDTLAKFRNKKKYYEYHEDHEHTIAECRELKKALHKLVDWGQLNCFLKKGGGGDHN</sequence>
<proteinExistence type="predicted"/>
<feature type="compositionally biased region" description="Basic and acidic residues" evidence="1">
    <location>
        <begin position="1"/>
        <end position="20"/>
    </location>
</feature>
<evidence type="ECO:0000256" key="1">
    <source>
        <dbReference type="SAM" id="MobiDB-lite"/>
    </source>
</evidence>
<dbReference type="Proteomes" id="UP001153076">
    <property type="component" value="Unassembled WGS sequence"/>
</dbReference>
<protein>
    <submittedName>
        <fullName evidence="2">Uncharacterized protein</fullName>
    </submittedName>
</protein>
<comment type="caution">
    <text evidence="2">The sequence shown here is derived from an EMBL/GenBank/DDBJ whole genome shotgun (WGS) entry which is preliminary data.</text>
</comment>
<feature type="region of interest" description="Disordered" evidence="1">
    <location>
        <begin position="1"/>
        <end position="37"/>
    </location>
</feature>
<evidence type="ECO:0000313" key="2">
    <source>
        <dbReference type="EMBL" id="KAJ8420865.1"/>
    </source>
</evidence>
<accession>A0A9Q1GHU3</accession>